<evidence type="ECO:0000313" key="3">
    <source>
        <dbReference type="Proteomes" id="UP000236514"/>
    </source>
</evidence>
<evidence type="ECO:0000313" key="2">
    <source>
        <dbReference type="EMBL" id="PNV57963.1"/>
    </source>
</evidence>
<sequence>MANEAVNPLDELMKQKYGVTSSGRLQWTEKDDYFTLMRKVARYIYKQQDWTERREMGAIMALNSVLNNDFDTKISSADRKIPDADRVYKIKGEDKTYLWGISSDNKLTSKQGVMYSFRNTGTTFTYGNLADTVGYGALLRDIYNNFLHDQKLGRKFLNTPEDLVKELTGLTVAYGRKYRDHGILTTRVDAKELSCTKEELEALTHVVIHPVRGTEIGRVFNDPKIQEEDPRFHLIGYQFSIDTALRRINDRAKHVEFKNYLNDYLEQTFNIVRQQRYNQDRDKQTRAKAWETKKNINKETQQVMDNSPLAKTFSKLEIDNDVDLKGFGSFEREMMNLVHDLPKVYNTKLPTLRLRKLGNYKAAGLYVPQFGDGSTDTIALDFRKARTEGEHLKGLGVQSFIHEYGHYLDNHLGTPIEEGKSGKVDLSISTKFSDITREYRRNLDQYTIKKDKGIGSAEYFGIPTEIFARGFELWTHNHLKMKSNLMDAPKAYQNDPEYKAFTPELREKVFEFFDNIPELTQARERLANKDYSLIDEKQITVPTKQDPEQLVTKQDLDQYAGTLLNKWTMDVDRLEALIGGSGSQLAENNPNRVIAFDNYQSQGLPRLVSDRELQEAGVDLKAYQTDNLTLRGYVVDEQVRYQAGTLYNANELTKQATLNGNELDYQRLNKLIEERNGEGGSLDKAMDQAGLTVAASDSLLASAFNRAERRMVSDSLNGKDRDTRTQGIPFKFSEAEREKLAGVPRSLRRKLYLDTVKAAKEIQPQVAKNLKREKVQSQSKLPTIKAASKAKER</sequence>
<evidence type="ECO:0008006" key="4">
    <source>
        <dbReference type="Google" id="ProtNLM"/>
    </source>
</evidence>
<dbReference type="EMBL" id="POTQ01000009">
    <property type="protein sequence ID" value="PNV57963.1"/>
    <property type="molecule type" value="Genomic_DNA"/>
</dbReference>
<accession>A0A2K2TIL8</accession>
<protein>
    <recommendedName>
        <fullName evidence="4">Large polyvalent protein-associated domain-containing protein</fullName>
    </recommendedName>
</protein>
<gene>
    <name evidence="2" type="ORF">C1Y38_05680</name>
</gene>
<dbReference type="AlphaFoldDB" id="A0A2K2TIL8"/>
<comment type="caution">
    <text evidence="2">The sequence shown here is derived from an EMBL/GenBank/DDBJ whole genome shotgun (WGS) entry which is preliminary data.</text>
</comment>
<name>A0A2K2TIL8_LIMFE</name>
<evidence type="ECO:0000256" key="1">
    <source>
        <dbReference type="SAM" id="MobiDB-lite"/>
    </source>
</evidence>
<reference evidence="2 3" key="1">
    <citation type="submission" date="2018-01" db="EMBL/GenBank/DDBJ databases">
        <title>Draft genome sequence of the feruloyl esterase-producing strain Lactobacillus fermentum CRL 1446, isolated from artisanal goat milk cheese.</title>
        <authorList>
            <person name="Abeijon Mukdsi M.C."/>
            <person name="Saavedra L."/>
            <person name="Gauffin Cano M.P."/>
            <person name="Hebert E.M."/>
            <person name="Medina R.B."/>
        </authorList>
    </citation>
    <scope>NUCLEOTIDE SEQUENCE [LARGE SCALE GENOMIC DNA]</scope>
    <source>
        <strain evidence="2 3">CRL 1446</strain>
    </source>
</reference>
<proteinExistence type="predicted"/>
<feature type="region of interest" description="Disordered" evidence="1">
    <location>
        <begin position="763"/>
        <end position="793"/>
    </location>
</feature>
<dbReference type="Proteomes" id="UP000236514">
    <property type="component" value="Unassembled WGS sequence"/>
</dbReference>
<organism evidence="2 3">
    <name type="scientific">Limosilactobacillus fermentum</name>
    <name type="common">Lactobacillus fermentum</name>
    <dbReference type="NCBI Taxonomy" id="1613"/>
    <lineage>
        <taxon>Bacteria</taxon>
        <taxon>Bacillati</taxon>
        <taxon>Bacillota</taxon>
        <taxon>Bacilli</taxon>
        <taxon>Lactobacillales</taxon>
        <taxon>Lactobacillaceae</taxon>
        <taxon>Limosilactobacillus</taxon>
    </lineage>
</organism>
<dbReference type="RefSeq" id="WP_021350029.1">
    <property type="nucleotide sequence ID" value="NZ_JBEQYW010000049.1"/>
</dbReference>
<dbReference type="InterPro" id="IPR024079">
    <property type="entry name" value="MetalloPept_cat_dom_sf"/>
</dbReference>
<dbReference type="GO" id="GO:0008237">
    <property type="term" value="F:metallopeptidase activity"/>
    <property type="evidence" value="ECO:0007669"/>
    <property type="project" value="InterPro"/>
</dbReference>
<dbReference type="Gene3D" id="3.40.390.10">
    <property type="entry name" value="Collagenase (Catalytic Domain)"/>
    <property type="match status" value="1"/>
</dbReference>